<dbReference type="GO" id="GO:0003700">
    <property type="term" value="F:DNA-binding transcription factor activity"/>
    <property type="evidence" value="ECO:0007669"/>
    <property type="project" value="InterPro"/>
</dbReference>
<dbReference type="Gene3D" id="3.40.50.2300">
    <property type="match status" value="1"/>
</dbReference>
<dbReference type="InterPro" id="IPR001789">
    <property type="entry name" value="Sig_transdc_resp-reg_receiver"/>
</dbReference>
<keyword evidence="7" id="KW-0804">Transcription</keyword>
<dbReference type="Proteomes" id="UP000637643">
    <property type="component" value="Unassembled WGS sequence"/>
</dbReference>
<proteinExistence type="predicted"/>
<dbReference type="PROSITE" id="PS50110">
    <property type="entry name" value="RESPONSE_REGULATORY"/>
    <property type="match status" value="1"/>
</dbReference>
<reference evidence="11" key="2">
    <citation type="submission" date="2020-09" db="EMBL/GenBank/DDBJ databases">
        <authorList>
            <person name="Sun Q."/>
            <person name="Zhou Y."/>
        </authorList>
    </citation>
    <scope>NUCLEOTIDE SEQUENCE</scope>
    <source>
        <strain evidence="11">CGMCC 1.16134</strain>
    </source>
</reference>
<dbReference type="PROSITE" id="PS00041">
    <property type="entry name" value="HTH_ARAC_FAMILY_1"/>
    <property type="match status" value="1"/>
</dbReference>
<dbReference type="Pfam" id="PF12833">
    <property type="entry name" value="HTH_18"/>
    <property type="match status" value="1"/>
</dbReference>
<accession>A0A917C5R3</accession>
<dbReference type="GO" id="GO:0000160">
    <property type="term" value="P:phosphorelay signal transduction system"/>
    <property type="evidence" value="ECO:0007669"/>
    <property type="project" value="UniProtKB-KW"/>
</dbReference>
<dbReference type="AlphaFoldDB" id="A0A917C5R3"/>
<evidence type="ECO:0000256" key="7">
    <source>
        <dbReference type="ARBA" id="ARBA00023163"/>
    </source>
</evidence>
<name>A0A917C5R3_9BACL</name>
<evidence type="ECO:0000313" key="12">
    <source>
        <dbReference type="Proteomes" id="UP000637643"/>
    </source>
</evidence>
<dbReference type="PRINTS" id="PR00032">
    <property type="entry name" value="HTHARAC"/>
</dbReference>
<keyword evidence="2" id="KW-0963">Cytoplasm</keyword>
<dbReference type="InterPro" id="IPR051552">
    <property type="entry name" value="HptR"/>
</dbReference>
<evidence type="ECO:0000313" key="11">
    <source>
        <dbReference type="EMBL" id="GGF71645.1"/>
    </source>
</evidence>
<feature type="domain" description="HTH araC/xylS-type" evidence="9">
    <location>
        <begin position="420"/>
        <end position="518"/>
    </location>
</feature>
<dbReference type="InterPro" id="IPR018060">
    <property type="entry name" value="HTH_AraC"/>
</dbReference>
<dbReference type="Gene3D" id="1.10.10.60">
    <property type="entry name" value="Homeodomain-like"/>
    <property type="match status" value="2"/>
</dbReference>
<keyword evidence="4" id="KW-0902">Two-component regulatory system</keyword>
<dbReference type="PROSITE" id="PS01124">
    <property type="entry name" value="HTH_ARAC_FAMILY_2"/>
    <property type="match status" value="1"/>
</dbReference>
<dbReference type="SMART" id="SM00448">
    <property type="entry name" value="REC"/>
    <property type="match status" value="1"/>
</dbReference>
<keyword evidence="3 8" id="KW-0597">Phosphoprotein</keyword>
<organism evidence="11 12">
    <name type="scientific">Paenibacillus albidus</name>
    <dbReference type="NCBI Taxonomy" id="2041023"/>
    <lineage>
        <taxon>Bacteria</taxon>
        <taxon>Bacillati</taxon>
        <taxon>Bacillota</taxon>
        <taxon>Bacilli</taxon>
        <taxon>Bacillales</taxon>
        <taxon>Paenibacillaceae</taxon>
        <taxon>Paenibacillus</taxon>
    </lineage>
</organism>
<reference evidence="11" key="1">
    <citation type="journal article" date="2014" name="Int. J. Syst. Evol. Microbiol.">
        <title>Complete genome sequence of Corynebacterium casei LMG S-19264T (=DSM 44701T), isolated from a smear-ripened cheese.</title>
        <authorList>
            <consortium name="US DOE Joint Genome Institute (JGI-PGF)"/>
            <person name="Walter F."/>
            <person name="Albersmeier A."/>
            <person name="Kalinowski J."/>
            <person name="Ruckert C."/>
        </authorList>
    </citation>
    <scope>NUCLEOTIDE SEQUENCE</scope>
    <source>
        <strain evidence="11">CGMCC 1.16134</strain>
    </source>
</reference>
<dbReference type="CDD" id="cd17536">
    <property type="entry name" value="REC_YesN-like"/>
    <property type="match status" value="1"/>
</dbReference>
<evidence type="ECO:0000256" key="2">
    <source>
        <dbReference type="ARBA" id="ARBA00022490"/>
    </source>
</evidence>
<dbReference type="InterPro" id="IPR018062">
    <property type="entry name" value="HTH_AraC-typ_CS"/>
</dbReference>
<dbReference type="SUPFAM" id="SSF46689">
    <property type="entry name" value="Homeodomain-like"/>
    <property type="match status" value="1"/>
</dbReference>
<evidence type="ECO:0000259" key="9">
    <source>
        <dbReference type="PROSITE" id="PS01124"/>
    </source>
</evidence>
<dbReference type="EMBL" id="BMKR01000005">
    <property type="protein sequence ID" value="GGF71645.1"/>
    <property type="molecule type" value="Genomic_DNA"/>
</dbReference>
<evidence type="ECO:0000256" key="5">
    <source>
        <dbReference type="ARBA" id="ARBA00023015"/>
    </source>
</evidence>
<keyword evidence="6" id="KW-0238">DNA-binding</keyword>
<protein>
    <recommendedName>
        <fullName evidence="13">Response regulator</fullName>
    </recommendedName>
</protein>
<evidence type="ECO:0000256" key="8">
    <source>
        <dbReference type="PROSITE-ProRule" id="PRU00169"/>
    </source>
</evidence>
<comment type="subcellular location">
    <subcellularLocation>
        <location evidence="1">Cytoplasm</location>
    </subcellularLocation>
</comment>
<dbReference type="InterPro" id="IPR020449">
    <property type="entry name" value="Tscrpt_reg_AraC-type_HTH"/>
</dbReference>
<dbReference type="SUPFAM" id="SSF52172">
    <property type="entry name" value="CheY-like"/>
    <property type="match status" value="1"/>
</dbReference>
<evidence type="ECO:0000256" key="1">
    <source>
        <dbReference type="ARBA" id="ARBA00004496"/>
    </source>
</evidence>
<dbReference type="GO" id="GO:0043565">
    <property type="term" value="F:sequence-specific DNA binding"/>
    <property type="evidence" value="ECO:0007669"/>
    <property type="project" value="InterPro"/>
</dbReference>
<dbReference type="SMART" id="SM00342">
    <property type="entry name" value="HTH_ARAC"/>
    <property type="match status" value="1"/>
</dbReference>
<keyword evidence="12" id="KW-1185">Reference proteome</keyword>
<dbReference type="GO" id="GO:0005737">
    <property type="term" value="C:cytoplasm"/>
    <property type="evidence" value="ECO:0007669"/>
    <property type="project" value="UniProtKB-SubCell"/>
</dbReference>
<dbReference type="PANTHER" id="PTHR42713:SF3">
    <property type="entry name" value="TRANSCRIPTIONAL REGULATORY PROTEIN HPTR"/>
    <property type="match status" value="1"/>
</dbReference>
<evidence type="ECO:0000256" key="6">
    <source>
        <dbReference type="ARBA" id="ARBA00023125"/>
    </source>
</evidence>
<feature type="modified residue" description="4-aspartylphosphate" evidence="8">
    <location>
        <position position="55"/>
    </location>
</feature>
<evidence type="ECO:0000259" key="10">
    <source>
        <dbReference type="PROSITE" id="PS50110"/>
    </source>
</evidence>
<evidence type="ECO:0000256" key="4">
    <source>
        <dbReference type="ARBA" id="ARBA00023012"/>
    </source>
</evidence>
<gene>
    <name evidence="11" type="ORF">GCM10010912_15970</name>
</gene>
<sequence>MYSLLLVEDERIEMELLEHYVPWKEMDIEVAGTAKNGKEALLKLESLAPDIVLTDVRMPIMDGLEFARRARQWNKDIKIVFLSGHNEFQYIKEALTVEAVGYLLKPIDMEELRDLMETVKKKCDEDDLIRRNLDTAKERLMAKWLMEKDGNARREWADQLFKLSLPLPSRATYAVVHITLDQAYGSQGQRRYPRASLIAALQSTVSGDFDYAMGVELEERAIGLILMSHKPPAAADKSYWEEVLYSVSPSLDAWRLTLAVSDEGESVDELPQLYRQAKKRSEWKFHLGTGRVITAGDALETTDTEIKPEGYAAELCRALTLEDEPGMKTVIAEFISRLRQERVRRNGVISHLLGLLSEVEHEFSALLVNTSGSMLFMNHWEQLSQLPSIDDLEQYVLEVCRQILAIIQSRSDTQPQKLLHKITELIQQRFSTPLTVEEIAKEVYLSPNYVRTLYKEAAGETILEAITRYRIQRAIELLASKHLKIHEISRSVGYENVSYFCSVFLKHKGCTPNEYRKKLIW</sequence>
<dbReference type="Pfam" id="PF00072">
    <property type="entry name" value="Response_reg"/>
    <property type="match status" value="1"/>
</dbReference>
<dbReference type="InterPro" id="IPR009057">
    <property type="entry name" value="Homeodomain-like_sf"/>
</dbReference>
<dbReference type="InterPro" id="IPR011006">
    <property type="entry name" value="CheY-like_superfamily"/>
</dbReference>
<feature type="domain" description="Response regulatory" evidence="10">
    <location>
        <begin position="3"/>
        <end position="120"/>
    </location>
</feature>
<evidence type="ECO:0000256" key="3">
    <source>
        <dbReference type="ARBA" id="ARBA00022553"/>
    </source>
</evidence>
<evidence type="ECO:0008006" key="13">
    <source>
        <dbReference type="Google" id="ProtNLM"/>
    </source>
</evidence>
<dbReference type="PANTHER" id="PTHR42713">
    <property type="entry name" value="HISTIDINE KINASE-RELATED"/>
    <property type="match status" value="1"/>
</dbReference>
<dbReference type="RefSeq" id="WP_189023639.1">
    <property type="nucleotide sequence ID" value="NZ_BMKR01000005.1"/>
</dbReference>
<keyword evidence="5" id="KW-0805">Transcription regulation</keyword>
<comment type="caution">
    <text evidence="11">The sequence shown here is derived from an EMBL/GenBank/DDBJ whole genome shotgun (WGS) entry which is preliminary data.</text>
</comment>